<dbReference type="Gene3D" id="1.10.10.60">
    <property type="entry name" value="Homeodomain-like"/>
    <property type="match status" value="1"/>
</dbReference>
<dbReference type="SUPFAM" id="SSF46689">
    <property type="entry name" value="Homeodomain-like"/>
    <property type="match status" value="1"/>
</dbReference>
<dbReference type="EMBL" id="JBEUOH010000014">
    <property type="protein sequence ID" value="KAL0879794.1"/>
    <property type="molecule type" value="Genomic_DNA"/>
</dbReference>
<dbReference type="PROSITE" id="PS51253">
    <property type="entry name" value="HTH_CENPB"/>
    <property type="match status" value="1"/>
</dbReference>
<keyword evidence="2" id="KW-0238">DNA-binding</keyword>
<accession>A0ABR3HT99</accession>
<gene>
    <name evidence="5" type="ORF">ABMA27_003505</name>
</gene>
<keyword evidence="3" id="KW-0539">Nucleus</keyword>
<evidence type="ECO:0000313" key="5">
    <source>
        <dbReference type="EMBL" id="KAL0879794.1"/>
    </source>
</evidence>
<evidence type="ECO:0000256" key="3">
    <source>
        <dbReference type="ARBA" id="ARBA00023242"/>
    </source>
</evidence>
<evidence type="ECO:0000256" key="1">
    <source>
        <dbReference type="ARBA" id="ARBA00004123"/>
    </source>
</evidence>
<sequence>MVRNYKRKRITEYSEENLKRAIEAVRKKEINCYLAAEKYGIPRSTIIHRLYGTRGAKQSKSGKPTVFSIDEETKMASYIHVMEKCGYPLTKKDVRSLVSEYIRRNGIITPFKDGIPGDDWFQSFRKRHNLSLKKPQSVEMARRKVCNPFTVFEYFGILEEVTK</sequence>
<organism evidence="5 6">
    <name type="scientific">Loxostege sticticalis</name>
    <name type="common">Beet webworm moth</name>
    <dbReference type="NCBI Taxonomy" id="481309"/>
    <lineage>
        <taxon>Eukaryota</taxon>
        <taxon>Metazoa</taxon>
        <taxon>Ecdysozoa</taxon>
        <taxon>Arthropoda</taxon>
        <taxon>Hexapoda</taxon>
        <taxon>Insecta</taxon>
        <taxon>Pterygota</taxon>
        <taxon>Neoptera</taxon>
        <taxon>Endopterygota</taxon>
        <taxon>Lepidoptera</taxon>
        <taxon>Glossata</taxon>
        <taxon>Ditrysia</taxon>
        <taxon>Pyraloidea</taxon>
        <taxon>Crambidae</taxon>
        <taxon>Pyraustinae</taxon>
        <taxon>Loxostege</taxon>
    </lineage>
</organism>
<feature type="domain" description="HTH CENPB-type" evidence="4">
    <location>
        <begin position="59"/>
        <end position="134"/>
    </location>
</feature>
<dbReference type="Pfam" id="PF03221">
    <property type="entry name" value="HTH_Tnp_Tc5"/>
    <property type="match status" value="1"/>
</dbReference>
<dbReference type="Pfam" id="PF05225">
    <property type="entry name" value="HTH_psq"/>
    <property type="match status" value="1"/>
</dbReference>
<dbReference type="InterPro" id="IPR007889">
    <property type="entry name" value="HTH_Psq"/>
</dbReference>
<reference evidence="5 6" key="1">
    <citation type="submission" date="2024-06" db="EMBL/GenBank/DDBJ databases">
        <title>A chromosome-level genome assembly of beet webworm, Loxostege sticticalis.</title>
        <authorList>
            <person name="Zhang Y."/>
        </authorList>
    </citation>
    <scope>NUCLEOTIDE SEQUENCE [LARGE SCALE GENOMIC DNA]</scope>
    <source>
        <strain evidence="5">AQ026</strain>
        <tissue evidence="5">Whole body</tissue>
    </source>
</reference>
<protein>
    <recommendedName>
        <fullName evidence="4">HTH CENPB-type domain-containing protein</fullName>
    </recommendedName>
</protein>
<evidence type="ECO:0000259" key="4">
    <source>
        <dbReference type="PROSITE" id="PS51253"/>
    </source>
</evidence>
<name>A0ABR3HT99_LOXSC</name>
<comment type="caution">
    <text evidence="5">The sequence shown here is derived from an EMBL/GenBank/DDBJ whole genome shotgun (WGS) entry which is preliminary data.</text>
</comment>
<dbReference type="InterPro" id="IPR009057">
    <property type="entry name" value="Homeodomain-like_sf"/>
</dbReference>
<evidence type="ECO:0000256" key="2">
    <source>
        <dbReference type="ARBA" id="ARBA00023125"/>
    </source>
</evidence>
<proteinExistence type="predicted"/>
<evidence type="ECO:0000313" key="6">
    <source>
        <dbReference type="Proteomes" id="UP001549920"/>
    </source>
</evidence>
<comment type="subcellular location">
    <subcellularLocation>
        <location evidence="1">Nucleus</location>
    </subcellularLocation>
</comment>
<keyword evidence="6" id="KW-1185">Reference proteome</keyword>
<dbReference type="InterPro" id="IPR006600">
    <property type="entry name" value="HTH_CenpB_DNA-bd_dom"/>
</dbReference>
<dbReference type="Proteomes" id="UP001549920">
    <property type="component" value="Unassembled WGS sequence"/>
</dbReference>